<proteinExistence type="predicted"/>
<dbReference type="Gene3D" id="1.20.1610.10">
    <property type="entry name" value="alpha-1,2-mannosidases domains"/>
    <property type="match status" value="1"/>
</dbReference>
<dbReference type="EMBL" id="FO082049">
    <property type="protein sequence ID" value="CCE83999.1"/>
    <property type="molecule type" value="Genomic_DNA"/>
</dbReference>
<dbReference type="Gene3D" id="1.20.1050.60">
    <property type="entry name" value="alpha-1,2-mannosidase"/>
    <property type="match status" value="1"/>
</dbReference>
<accession>G8Y985</accession>
<dbReference type="EMBL" id="FO082048">
    <property type="protein sequence ID" value="CCE85030.1"/>
    <property type="molecule type" value="Genomic_DNA"/>
</dbReference>
<dbReference type="FunFam" id="1.20.1050.60:FF:000002">
    <property type="entry name" value="Glycosyl hydrolase family 92"/>
    <property type="match status" value="1"/>
</dbReference>
<dbReference type="InterPro" id="IPR050883">
    <property type="entry name" value="PNGase"/>
</dbReference>
<dbReference type="Pfam" id="PF17678">
    <property type="entry name" value="Glyco_hydro_92N"/>
    <property type="match status" value="1"/>
</dbReference>
<dbReference type="Proteomes" id="UP000005222">
    <property type="component" value="Chromosome K"/>
</dbReference>
<organism evidence="4 6">
    <name type="scientific">Pichia sorbitophila (strain ATCC MYA-4447 / BCRC 22081 / CBS 7064 / NBRC 10061 / NRRL Y-12695)</name>
    <name type="common">Hybrid yeast</name>
    <dbReference type="NCBI Taxonomy" id="559304"/>
    <lineage>
        <taxon>Eukaryota</taxon>
        <taxon>Fungi</taxon>
        <taxon>Dikarya</taxon>
        <taxon>Ascomycota</taxon>
        <taxon>Saccharomycotina</taxon>
        <taxon>Pichiomycetes</taxon>
        <taxon>Debaryomycetaceae</taxon>
        <taxon>Millerozyma</taxon>
    </lineage>
</organism>
<evidence type="ECO:0000259" key="3">
    <source>
        <dbReference type="Pfam" id="PF17678"/>
    </source>
</evidence>
<evidence type="ECO:0000256" key="1">
    <source>
        <dbReference type="SAM" id="SignalP"/>
    </source>
</evidence>
<dbReference type="InterPro" id="IPR008928">
    <property type="entry name" value="6-hairpin_glycosidase_sf"/>
</dbReference>
<dbReference type="InterPro" id="IPR014718">
    <property type="entry name" value="GH-type_carb-bd"/>
</dbReference>
<dbReference type="Gene3D" id="3.30.2080.10">
    <property type="entry name" value="GH92 mannosidase domain"/>
    <property type="match status" value="1"/>
</dbReference>
<dbReference type="STRING" id="559304.G8Y985"/>
<evidence type="ECO:0000313" key="4">
    <source>
        <dbReference type="EMBL" id="CCE83999.1"/>
    </source>
</evidence>
<keyword evidence="6" id="KW-1185">Reference proteome</keyword>
<feature type="chain" id="PRO_5007664870" evidence="1">
    <location>
        <begin position="27"/>
        <end position="764"/>
    </location>
</feature>
<dbReference type="HOGENOM" id="CLU_003690_4_1_1"/>
<dbReference type="InterPro" id="IPR005887">
    <property type="entry name" value="GH92_a_mannosidase_put"/>
</dbReference>
<sequence>MRINDGILGTMTKLFLAHILALPVVAGDLPPVDVFFGTENGGNVFPGAARPFGMARMGVDMVDTKEGSVYSGYAPDGNVAGISMMHESGTGGAPEYGVVAQLPLTKDEDYSKTVSVGRAKADAAEVGNYTVFLSNGVIANFAAAERSGIVEYSFPENASAKVMVNVSHHLRADSRPYWTQNFVEGSANVSSELNAYTGHSTIEGGWANQSPWTIYFCSKFDTPADSVSSYENGNVKNATFVTSNNKSENIGLVFSFPSGTSKLRSKMGISHISTDQACSNIASEINDFDLATVISDAQTAWENEVFSKVTISDSNSTLLQLAYNALYGSHLLPSNKTGENPNWKSSEPYYDDFFTIWDTFRCLNPLLNILNPTRGAEIIRSLTDTYKHVGFTPDGRSANQNGKTQGGSDSDIIFADAFVKDIGGGINWDESYAAMVKNAEVEPPYRLDTFVPGSITNQGRQGISQYKKIGYLSRDYTRSVSKTVEFAYDDFALSVVAKGLHKDDDHEKYLNRSSYWKNLWNKDASSKSCNYTGFLQPRHNNGSWATDKYDPLSCEGCYWANDEYEGRPVEYGWAVPHDIAGLLDLIGDNQTFITRLDDMFGLKGHSYADIGNEPSFLTPYLYNYVNAQSKTVETIRYIINHSYSTGASGLPGNSDAGAMQAYLFFALVGFYPVTGTTTYLISSPFVSNVTFNLDNGAKVSITTSNLSSDSFYVQSVQLNGKDWNKNWFSHDDLFSHGGTLHFNLGTSPVQWDTGVEPPSPGHQN</sequence>
<dbReference type="PANTHER" id="PTHR12143">
    <property type="entry name" value="PEPTIDE N-GLYCANASE PNGASE -RELATED"/>
    <property type="match status" value="1"/>
</dbReference>
<evidence type="ECO:0000313" key="5">
    <source>
        <dbReference type="EMBL" id="CCE85030.1"/>
    </source>
</evidence>
<dbReference type="NCBIfam" id="TIGR01180">
    <property type="entry name" value="aman2_put"/>
    <property type="match status" value="1"/>
</dbReference>
<dbReference type="eggNOG" id="ENOG502QR5Q">
    <property type="taxonomic scope" value="Eukaryota"/>
</dbReference>
<feature type="domain" description="Glycosyl hydrolase family 92 N-terminal" evidence="3">
    <location>
        <begin position="32"/>
        <end position="270"/>
    </location>
</feature>
<evidence type="ECO:0000259" key="2">
    <source>
        <dbReference type="Pfam" id="PF07971"/>
    </source>
</evidence>
<gene>
    <name evidence="4" type="primary">Piso0_004599</name>
    <name evidence="4" type="ORF">GNLVRS01_PISO0K20426g</name>
    <name evidence="5" type="ORF">GNLVRS01_PISO0L20427g</name>
</gene>
<dbReference type="GO" id="GO:0000224">
    <property type="term" value="F:peptide-N4-(N-acetyl-beta-glucosaminyl)asparagine amidase activity"/>
    <property type="evidence" value="ECO:0007669"/>
    <property type="project" value="TreeGrafter"/>
</dbReference>
<dbReference type="GO" id="GO:0005829">
    <property type="term" value="C:cytosol"/>
    <property type="evidence" value="ECO:0007669"/>
    <property type="project" value="TreeGrafter"/>
</dbReference>
<evidence type="ECO:0000313" key="6">
    <source>
        <dbReference type="Proteomes" id="UP000005222"/>
    </source>
</evidence>
<dbReference type="PANTHER" id="PTHR12143:SF38">
    <property type="entry name" value="ALPHA-1,2-MANNOSIDASE FAMILY PROTEIN (AFU_ORTHOLOGUE AFUA_5G10520)"/>
    <property type="match status" value="1"/>
</dbReference>
<reference evidence="4" key="1">
    <citation type="submission" date="2011-10" db="EMBL/GenBank/DDBJ databases">
        <authorList>
            <person name="Genoscope - CEA"/>
        </authorList>
    </citation>
    <scope>NUCLEOTIDE SEQUENCE</scope>
</reference>
<dbReference type="GO" id="GO:0005634">
    <property type="term" value="C:nucleus"/>
    <property type="evidence" value="ECO:0007669"/>
    <property type="project" value="TreeGrafter"/>
</dbReference>
<dbReference type="SUPFAM" id="SSF48208">
    <property type="entry name" value="Six-hairpin glycosidases"/>
    <property type="match status" value="1"/>
</dbReference>
<dbReference type="InterPro" id="IPR041371">
    <property type="entry name" value="GH92_N"/>
</dbReference>
<dbReference type="GO" id="GO:0030246">
    <property type="term" value="F:carbohydrate binding"/>
    <property type="evidence" value="ECO:0007669"/>
    <property type="project" value="InterPro"/>
</dbReference>
<dbReference type="InParanoid" id="G8Y985"/>
<dbReference type="Gene3D" id="2.70.98.10">
    <property type="match status" value="1"/>
</dbReference>
<dbReference type="OMA" id="ECEWHAY"/>
<dbReference type="InterPro" id="IPR012939">
    <property type="entry name" value="Glyco_hydro_92"/>
</dbReference>
<dbReference type="FunFam" id="3.30.2080.10:FF:000001">
    <property type="entry name" value="Alpha-1,2-mannosidase subfamily"/>
    <property type="match status" value="1"/>
</dbReference>
<dbReference type="Proteomes" id="UP000005222">
    <property type="component" value="Chromosome L"/>
</dbReference>
<keyword evidence="1" id="KW-0732">Signal</keyword>
<dbReference type="Pfam" id="PF07971">
    <property type="entry name" value="Glyco_hydro_92"/>
    <property type="match status" value="1"/>
</dbReference>
<name>G8Y985_PICSO</name>
<feature type="signal peptide" evidence="1">
    <location>
        <begin position="1"/>
        <end position="26"/>
    </location>
</feature>
<protein>
    <submittedName>
        <fullName evidence="4">Piso0_004599 protein</fullName>
    </submittedName>
</protein>
<dbReference type="OrthoDB" id="449263at2759"/>
<feature type="domain" description="Glycosyl hydrolase family 92" evidence="2">
    <location>
        <begin position="276"/>
        <end position="745"/>
    </location>
</feature>
<dbReference type="GO" id="GO:0006516">
    <property type="term" value="P:glycoprotein catabolic process"/>
    <property type="evidence" value="ECO:0007669"/>
    <property type="project" value="TreeGrafter"/>
</dbReference>
<dbReference type="GO" id="GO:0005975">
    <property type="term" value="P:carbohydrate metabolic process"/>
    <property type="evidence" value="ECO:0007669"/>
    <property type="project" value="InterPro"/>
</dbReference>
<reference evidence="6" key="2">
    <citation type="journal article" date="2012" name="G3 (Bethesda)">
        <title>Pichia sorbitophila, an interspecies yeast hybrid reveals early steps of genome resolution following polyploidization.</title>
        <authorList>
            <person name="Leh Louis V."/>
            <person name="Despons L."/>
            <person name="Friedrich A."/>
            <person name="Martin T."/>
            <person name="Durrens P."/>
            <person name="Casaregola S."/>
            <person name="Neuveglise C."/>
            <person name="Fairhead C."/>
            <person name="Marck C."/>
            <person name="Cruz J.A."/>
            <person name="Straub M.L."/>
            <person name="Kugler V."/>
            <person name="Sacerdot C."/>
            <person name="Uzunov Z."/>
            <person name="Thierry A."/>
            <person name="Weiss S."/>
            <person name="Bleykasten C."/>
            <person name="De Montigny J."/>
            <person name="Jacques N."/>
            <person name="Jung P."/>
            <person name="Lemaire M."/>
            <person name="Mallet S."/>
            <person name="Morel G."/>
            <person name="Richard G.F."/>
            <person name="Sarkar A."/>
            <person name="Savel G."/>
            <person name="Schacherer J."/>
            <person name="Seret M.L."/>
            <person name="Talla E."/>
            <person name="Samson G."/>
            <person name="Jubin C."/>
            <person name="Poulain J."/>
            <person name="Vacherie B."/>
            <person name="Barbe V."/>
            <person name="Pelletier E."/>
            <person name="Sherman D.J."/>
            <person name="Westhof E."/>
            <person name="Weissenbach J."/>
            <person name="Baret P.V."/>
            <person name="Wincker P."/>
            <person name="Gaillardin C."/>
            <person name="Dujon B."/>
            <person name="Souciet J.L."/>
        </authorList>
    </citation>
    <scope>NUCLEOTIDE SEQUENCE [LARGE SCALE GENOMIC DNA]</scope>
    <source>
        <strain evidence="6">ATCC MYA-4447 / BCRC 22081 / CBS 7064 / NBRC 10061 / NRRL Y-12695</strain>
    </source>
</reference>
<dbReference type="AlphaFoldDB" id="G8Y985"/>